<proteinExistence type="predicted"/>
<reference evidence="1" key="1">
    <citation type="submission" date="2021-07" db="EMBL/GenBank/DDBJ databases">
        <authorList>
            <person name="Oliveira H."/>
            <person name="Save J."/>
            <person name="Marchet A."/>
            <person name="Resch G."/>
        </authorList>
    </citation>
    <scope>NUCLEOTIDE SEQUENCE</scope>
</reference>
<evidence type="ECO:0000313" key="2">
    <source>
        <dbReference type="Proteomes" id="UP000826303"/>
    </source>
</evidence>
<gene>
    <name evidence="1" type="ORF">3043_01</name>
</gene>
<protein>
    <submittedName>
        <fullName evidence="1">Uncharacterized protein</fullName>
    </submittedName>
</protein>
<dbReference type="EMBL" id="MZ593174">
    <property type="protein sequence ID" value="QYC50686.1"/>
    <property type="molecule type" value="Genomic_DNA"/>
</dbReference>
<dbReference type="Proteomes" id="UP000826303">
    <property type="component" value="Segment"/>
</dbReference>
<evidence type="ECO:0000313" key="1">
    <source>
        <dbReference type="EMBL" id="QYC50686.1"/>
    </source>
</evidence>
<organism evidence="1 2">
    <name type="scientific">Acinetobacter phage vB_Api_3043-K38</name>
    <dbReference type="NCBI Taxonomy" id="2862717"/>
    <lineage>
        <taxon>Viruses</taxon>
        <taxon>Duplodnaviria</taxon>
        <taxon>Heunggongvirae</taxon>
        <taxon>Uroviricota</taxon>
        <taxon>Caudoviricetes</taxon>
        <taxon>Autographivirales</taxon>
        <taxon>Autoscriptoviridae</taxon>
        <taxon>Beijerinckvirinae</taxon>
        <taxon>Friunavirus</taxon>
        <taxon>Friunavirus 3043K38</taxon>
    </lineage>
</organism>
<keyword evidence="2" id="KW-1185">Reference proteome</keyword>
<name>A0AC61N9S1_9CAUD</name>
<accession>A0AC61N9S1</accession>
<sequence>MSIGREITYQYLSTTLINVYRKVLGSFSERLYWFGSLPLCSSIVFLCIRSIVLPLYLYT</sequence>